<dbReference type="SMART" id="SM00382">
    <property type="entry name" value="AAA"/>
    <property type="match status" value="1"/>
</dbReference>
<evidence type="ECO:0000256" key="7">
    <source>
        <dbReference type="ARBA" id="ARBA00022989"/>
    </source>
</evidence>
<dbReference type="Gene3D" id="1.20.1560.10">
    <property type="entry name" value="ABC transporter type 1, transmembrane domain"/>
    <property type="match status" value="1"/>
</dbReference>
<dbReference type="InterPro" id="IPR003593">
    <property type="entry name" value="AAA+_ATPase"/>
</dbReference>
<dbReference type="GO" id="GO:0016887">
    <property type="term" value="F:ATP hydrolysis activity"/>
    <property type="evidence" value="ECO:0007669"/>
    <property type="project" value="InterPro"/>
</dbReference>
<evidence type="ECO:0000256" key="8">
    <source>
        <dbReference type="ARBA" id="ARBA00023136"/>
    </source>
</evidence>
<keyword evidence="2" id="KW-0813">Transport</keyword>
<dbReference type="PROSITE" id="PS50929">
    <property type="entry name" value="ABC_TM1F"/>
    <property type="match status" value="1"/>
</dbReference>
<reference evidence="12 13" key="1">
    <citation type="journal article" date="2016" name="Nat. Commun.">
        <title>Thousands of microbial genomes shed light on interconnected biogeochemical processes in an aquifer system.</title>
        <authorList>
            <person name="Anantharaman K."/>
            <person name="Brown C.T."/>
            <person name="Hug L.A."/>
            <person name="Sharon I."/>
            <person name="Castelle C.J."/>
            <person name="Probst A.J."/>
            <person name="Thomas B.C."/>
            <person name="Singh A."/>
            <person name="Wilkins M.J."/>
            <person name="Karaoz U."/>
            <person name="Brodie E.L."/>
            <person name="Williams K.H."/>
            <person name="Hubbard S.S."/>
            <person name="Banfield J.F."/>
        </authorList>
    </citation>
    <scope>NUCLEOTIDE SEQUENCE [LARGE SCALE GENOMIC DNA]</scope>
</reference>
<accession>A0A1F4S3P3</accession>
<evidence type="ECO:0000313" key="13">
    <source>
        <dbReference type="Proteomes" id="UP000177905"/>
    </source>
</evidence>
<evidence type="ECO:0000313" key="12">
    <source>
        <dbReference type="EMBL" id="OGC15056.1"/>
    </source>
</evidence>
<dbReference type="InterPro" id="IPR039421">
    <property type="entry name" value="Type_1_exporter"/>
</dbReference>
<dbReference type="InterPro" id="IPR003439">
    <property type="entry name" value="ABC_transporter-like_ATP-bd"/>
</dbReference>
<evidence type="ECO:0000256" key="6">
    <source>
        <dbReference type="ARBA" id="ARBA00022840"/>
    </source>
</evidence>
<dbReference type="PROSITE" id="PS50893">
    <property type="entry name" value="ABC_TRANSPORTER_2"/>
    <property type="match status" value="1"/>
</dbReference>
<keyword evidence="5" id="KW-0547">Nucleotide-binding</keyword>
<evidence type="ECO:0000256" key="4">
    <source>
        <dbReference type="ARBA" id="ARBA00022692"/>
    </source>
</evidence>
<dbReference type="GO" id="GO:0005524">
    <property type="term" value="F:ATP binding"/>
    <property type="evidence" value="ECO:0007669"/>
    <property type="project" value="UniProtKB-KW"/>
</dbReference>
<organism evidence="12 13">
    <name type="scientific">candidate division WOR-1 bacterium RIFOXYB2_FULL_36_35</name>
    <dbReference type="NCBI Taxonomy" id="1802578"/>
    <lineage>
        <taxon>Bacteria</taxon>
        <taxon>Bacillati</taxon>
        <taxon>Saganbacteria</taxon>
    </lineage>
</organism>
<dbReference type="SUPFAM" id="SSF52540">
    <property type="entry name" value="P-loop containing nucleoside triphosphate hydrolases"/>
    <property type="match status" value="1"/>
</dbReference>
<comment type="caution">
    <text evidence="12">The sequence shown here is derived from an EMBL/GenBank/DDBJ whole genome shotgun (WGS) entry which is preliminary data.</text>
</comment>
<feature type="transmembrane region" description="Helical" evidence="9">
    <location>
        <begin position="80"/>
        <end position="98"/>
    </location>
</feature>
<dbReference type="GO" id="GO:0015421">
    <property type="term" value="F:ABC-type oligopeptide transporter activity"/>
    <property type="evidence" value="ECO:0007669"/>
    <property type="project" value="TreeGrafter"/>
</dbReference>
<evidence type="ECO:0008006" key="14">
    <source>
        <dbReference type="Google" id="ProtNLM"/>
    </source>
</evidence>
<keyword evidence="8 9" id="KW-0472">Membrane</keyword>
<dbReference type="PANTHER" id="PTHR43394:SF1">
    <property type="entry name" value="ATP-BINDING CASSETTE SUB-FAMILY B MEMBER 10, MITOCHONDRIAL"/>
    <property type="match status" value="1"/>
</dbReference>
<evidence type="ECO:0000259" key="11">
    <source>
        <dbReference type="PROSITE" id="PS50929"/>
    </source>
</evidence>
<keyword evidence="7 9" id="KW-1133">Transmembrane helix</keyword>
<dbReference type="Proteomes" id="UP000177905">
    <property type="component" value="Unassembled WGS sequence"/>
</dbReference>
<dbReference type="SUPFAM" id="SSF90123">
    <property type="entry name" value="ABC transporter transmembrane region"/>
    <property type="match status" value="1"/>
</dbReference>
<evidence type="ECO:0000259" key="10">
    <source>
        <dbReference type="PROSITE" id="PS50893"/>
    </source>
</evidence>
<dbReference type="AlphaFoldDB" id="A0A1F4S3P3"/>
<keyword evidence="3" id="KW-1003">Cell membrane</keyword>
<dbReference type="Gene3D" id="3.40.50.300">
    <property type="entry name" value="P-loop containing nucleotide triphosphate hydrolases"/>
    <property type="match status" value="1"/>
</dbReference>
<dbReference type="Pfam" id="PF00005">
    <property type="entry name" value="ABC_tran"/>
    <property type="match status" value="1"/>
</dbReference>
<dbReference type="PANTHER" id="PTHR43394">
    <property type="entry name" value="ATP-DEPENDENT PERMEASE MDL1, MITOCHONDRIAL"/>
    <property type="match status" value="1"/>
</dbReference>
<feature type="domain" description="ABC transporter" evidence="10">
    <location>
        <begin position="359"/>
        <end position="568"/>
    </location>
</feature>
<dbReference type="Pfam" id="PF00664">
    <property type="entry name" value="ABC_membrane"/>
    <property type="match status" value="1"/>
</dbReference>
<evidence type="ECO:0000256" key="5">
    <source>
        <dbReference type="ARBA" id="ARBA00022741"/>
    </source>
</evidence>
<comment type="subcellular location">
    <subcellularLocation>
        <location evidence="1">Cell membrane</location>
        <topology evidence="1">Multi-pass membrane protein</topology>
    </subcellularLocation>
</comment>
<gene>
    <name evidence="12" type="ORF">A2290_09145</name>
</gene>
<name>A0A1F4S3P3_UNCSA</name>
<dbReference type="InterPro" id="IPR027417">
    <property type="entry name" value="P-loop_NTPase"/>
</dbReference>
<dbReference type="EMBL" id="MEUA01000026">
    <property type="protein sequence ID" value="OGC15056.1"/>
    <property type="molecule type" value="Genomic_DNA"/>
</dbReference>
<feature type="transmembrane region" description="Helical" evidence="9">
    <location>
        <begin position="44"/>
        <end position="68"/>
    </location>
</feature>
<evidence type="ECO:0000256" key="2">
    <source>
        <dbReference type="ARBA" id="ARBA00022448"/>
    </source>
</evidence>
<feature type="domain" description="ABC transmembrane type-1" evidence="11">
    <location>
        <begin position="45"/>
        <end position="327"/>
    </location>
</feature>
<dbReference type="FunFam" id="3.40.50.300:FF:000299">
    <property type="entry name" value="ABC transporter ATP-binding protein/permease"/>
    <property type="match status" value="1"/>
</dbReference>
<dbReference type="InterPro" id="IPR036640">
    <property type="entry name" value="ABC1_TM_sf"/>
</dbReference>
<evidence type="ECO:0000256" key="1">
    <source>
        <dbReference type="ARBA" id="ARBA00004651"/>
    </source>
</evidence>
<dbReference type="GO" id="GO:0005886">
    <property type="term" value="C:plasma membrane"/>
    <property type="evidence" value="ECO:0007669"/>
    <property type="project" value="UniProtKB-SubCell"/>
</dbReference>
<dbReference type="InterPro" id="IPR011527">
    <property type="entry name" value="ABC1_TM_dom"/>
</dbReference>
<keyword evidence="6" id="KW-0067">ATP-binding</keyword>
<feature type="transmembrane region" description="Helical" evidence="9">
    <location>
        <begin position="184"/>
        <end position="202"/>
    </location>
</feature>
<protein>
    <recommendedName>
        <fullName evidence="14">ABC transporter ATP-binding protein</fullName>
    </recommendedName>
</protein>
<sequence length="569" mass="64641">MQNWLFYLKQGLSHKKTKDQISSKVSKPKIEILFPFFLKHWTKAVLGVILVFLSSFALYGIPLVQRFLIDTVILEKKLNLLLWVVLLFVFLQLFSKLTEMLQQFHLKRFGQSVMFDIQTDLLNRVFHFPKAFFDDKETGYLMSRLNNDANELQWFFSGTIIYIITNIIRFCVGVALLFYLEWRLALGVLLVLPLFGFCIYYFSSKVKVLSHHGMEQGANVLKRMQEALSSVSLLKAFVSEKQEVNRITKEITENYKISLQQSAVQSFAQLIIGSLGDISKLIILVAGIPLVVQGNWTAGSLFAFFTYLTYVYNPVQFLANTNFIMQSSLAALERVSAFYDILPEEHGKGITAEKLKGEIIFRDVSFSYNGEDLILQNISFTIFPHEHVAIIGPSGVGKTTLISLLLDFYRPTNGEIFFDGVPAQSYSVDSLRRHIGYVSQNTRLISGTIMDNMLYGNPGVLKEDVEKAAQIADIHNFITTLPKGYFTLLGENGVNLSEGQRQRLSIARALIKDPDILILDEPTSSLDEETEKSIFDILPKAIRNKTMIFVTHRKSTIKAADRIIKLDVN</sequence>
<dbReference type="CDD" id="cd07346">
    <property type="entry name" value="ABC_6TM_exporters"/>
    <property type="match status" value="1"/>
</dbReference>
<proteinExistence type="predicted"/>
<evidence type="ECO:0000256" key="9">
    <source>
        <dbReference type="SAM" id="Phobius"/>
    </source>
</evidence>
<feature type="transmembrane region" description="Helical" evidence="9">
    <location>
        <begin position="154"/>
        <end position="178"/>
    </location>
</feature>
<feature type="transmembrane region" description="Helical" evidence="9">
    <location>
        <begin position="281"/>
        <end position="308"/>
    </location>
</feature>
<keyword evidence="4 9" id="KW-0812">Transmembrane</keyword>
<evidence type="ECO:0000256" key="3">
    <source>
        <dbReference type="ARBA" id="ARBA00022475"/>
    </source>
</evidence>